<dbReference type="PANTHER" id="PTHR43289:SF6">
    <property type="entry name" value="SERINE_THREONINE-PROTEIN KINASE NEKL-3"/>
    <property type="match status" value="1"/>
</dbReference>
<feature type="domain" description="Protein kinase" evidence="8">
    <location>
        <begin position="12"/>
        <end position="275"/>
    </location>
</feature>
<reference evidence="9 10" key="1">
    <citation type="submission" date="2023-08" db="EMBL/GenBank/DDBJ databases">
        <authorList>
            <person name="Folkvardsen B D."/>
            <person name="Norman A."/>
        </authorList>
    </citation>
    <scope>NUCLEOTIDE SEQUENCE [LARGE SCALE GENOMIC DNA]</scope>
    <source>
        <strain evidence="9 10">Mu0053</strain>
    </source>
</reference>
<evidence type="ECO:0000256" key="1">
    <source>
        <dbReference type="ARBA" id="ARBA00012513"/>
    </source>
</evidence>
<keyword evidence="3 9" id="KW-0808">Transferase</keyword>
<keyword evidence="10" id="KW-1185">Reference proteome</keyword>
<dbReference type="EMBL" id="OY726397">
    <property type="protein sequence ID" value="CAJ1501147.1"/>
    <property type="molecule type" value="Genomic_DNA"/>
</dbReference>
<evidence type="ECO:0000256" key="2">
    <source>
        <dbReference type="ARBA" id="ARBA00022527"/>
    </source>
</evidence>
<evidence type="ECO:0000256" key="5">
    <source>
        <dbReference type="ARBA" id="ARBA00022777"/>
    </source>
</evidence>
<evidence type="ECO:0000313" key="9">
    <source>
        <dbReference type="EMBL" id="CAJ1501147.1"/>
    </source>
</evidence>
<evidence type="ECO:0000256" key="4">
    <source>
        <dbReference type="ARBA" id="ARBA00022741"/>
    </source>
</evidence>
<dbReference type="SUPFAM" id="SSF56112">
    <property type="entry name" value="Protein kinase-like (PK-like)"/>
    <property type="match status" value="1"/>
</dbReference>
<dbReference type="Gene3D" id="3.30.200.20">
    <property type="entry name" value="Phosphorylase Kinase, domain 1"/>
    <property type="match status" value="1"/>
</dbReference>
<dbReference type="InterPro" id="IPR000719">
    <property type="entry name" value="Prot_kinase_dom"/>
</dbReference>
<dbReference type="SMART" id="SM00220">
    <property type="entry name" value="S_TKc"/>
    <property type="match status" value="1"/>
</dbReference>
<dbReference type="PANTHER" id="PTHR43289">
    <property type="entry name" value="MITOGEN-ACTIVATED PROTEIN KINASE KINASE KINASE 20-RELATED"/>
    <property type="match status" value="1"/>
</dbReference>
<accession>A0ABM9LLJ2</accession>
<gene>
    <name evidence="9" type="ORF">MU0053_001853</name>
</gene>
<dbReference type="GO" id="GO:0004674">
    <property type="term" value="F:protein serine/threonine kinase activity"/>
    <property type="evidence" value="ECO:0007669"/>
    <property type="project" value="UniProtKB-EC"/>
</dbReference>
<dbReference type="PROSITE" id="PS50011">
    <property type="entry name" value="PROTEIN_KINASE_DOM"/>
    <property type="match status" value="1"/>
</dbReference>
<name>A0ABM9LLJ2_9MYCO</name>
<feature type="region of interest" description="Disordered" evidence="7">
    <location>
        <begin position="348"/>
        <end position="420"/>
    </location>
</feature>
<keyword evidence="2" id="KW-0723">Serine/threonine-protein kinase</keyword>
<dbReference type="RefSeq" id="WP_308482050.1">
    <property type="nucleotide sequence ID" value="NZ_OY726397.1"/>
</dbReference>
<proteinExistence type="predicted"/>
<protein>
    <recommendedName>
        <fullName evidence="1">non-specific serine/threonine protein kinase</fullName>
        <ecNumber evidence="1">2.7.11.1</ecNumber>
    </recommendedName>
</protein>
<dbReference type="PROSITE" id="PS00108">
    <property type="entry name" value="PROTEIN_KINASE_ST"/>
    <property type="match status" value="1"/>
</dbReference>
<feature type="compositionally biased region" description="Polar residues" evidence="7">
    <location>
        <begin position="356"/>
        <end position="365"/>
    </location>
</feature>
<organism evidence="9 10">
    <name type="scientific">[Mycobacterium] burgundiense</name>
    <dbReference type="NCBI Taxonomy" id="3064286"/>
    <lineage>
        <taxon>Bacteria</taxon>
        <taxon>Bacillati</taxon>
        <taxon>Actinomycetota</taxon>
        <taxon>Actinomycetes</taxon>
        <taxon>Mycobacteriales</taxon>
        <taxon>Mycobacteriaceae</taxon>
        <taxon>Mycolicibacterium</taxon>
    </lineage>
</organism>
<evidence type="ECO:0000313" key="10">
    <source>
        <dbReference type="Proteomes" id="UP001190465"/>
    </source>
</evidence>
<dbReference type="Gene3D" id="1.10.510.10">
    <property type="entry name" value="Transferase(Phosphotransferase) domain 1"/>
    <property type="match status" value="1"/>
</dbReference>
<keyword evidence="4" id="KW-0547">Nucleotide-binding</keyword>
<feature type="compositionally biased region" description="Low complexity" evidence="7">
    <location>
        <begin position="384"/>
        <end position="393"/>
    </location>
</feature>
<feature type="region of interest" description="Disordered" evidence="7">
    <location>
        <begin position="292"/>
        <end position="316"/>
    </location>
</feature>
<keyword evidence="5 9" id="KW-0418">Kinase</keyword>
<dbReference type="InterPro" id="IPR011009">
    <property type="entry name" value="Kinase-like_dom_sf"/>
</dbReference>
<dbReference type="Pfam" id="PF00069">
    <property type="entry name" value="Pkinase"/>
    <property type="match status" value="1"/>
</dbReference>
<evidence type="ECO:0000259" key="8">
    <source>
        <dbReference type="PROSITE" id="PS50011"/>
    </source>
</evidence>
<sequence>MPIPDGAVFAGYTIQRLLGTGGMGEVYLVQHPRLPRQEALKILPPGVSADPEYRQRFAREADIAATLWHPHIVAVHDRGEDDGQLWITMDYVDGTDAARLMRDRYPHGMPTVEVLEVIAAIADALDYAHERYLLHRDVKPANILLANPGKGERRIMLADFGIARAANETNGLTATNVTVGSLAYAAPEQLTGKVLDGRADQYALACTAFHLLTGRLPFTDSNPAVVIGNHLSSPPPRLAQLRPNLGQFDEVLAKAMAKEPYQRFDTCRDFANALAHGGAGIVGPMAATQLAPLPPAASTPALTQPTAPPPPAPASTARRNALIAGGVAAALLTVGLVAFLGARLGQPASAPPVASPTLSPATPWSETIDKPKTVTQTAPPVTITRPAPSTASAPRPPSPAPRTQRPPAAPAGDLGLAQPMSSPSCNGQGIVVLGSVTTPGMYPAGVQRLLDAHPGSYYLRTDQTCPSLRAATAEGNPIYAVFTPAGNTQREVCAAVRAAGGDAYGKWLDYTTDPGYQIPC</sequence>
<evidence type="ECO:0000256" key="7">
    <source>
        <dbReference type="SAM" id="MobiDB-lite"/>
    </source>
</evidence>
<evidence type="ECO:0000256" key="6">
    <source>
        <dbReference type="ARBA" id="ARBA00022840"/>
    </source>
</evidence>
<dbReference type="EC" id="2.7.11.1" evidence="1"/>
<dbReference type="CDD" id="cd14014">
    <property type="entry name" value="STKc_PknB_like"/>
    <property type="match status" value="1"/>
</dbReference>
<dbReference type="Proteomes" id="UP001190465">
    <property type="component" value="Chromosome"/>
</dbReference>
<dbReference type="InterPro" id="IPR008271">
    <property type="entry name" value="Ser/Thr_kinase_AS"/>
</dbReference>
<evidence type="ECO:0000256" key="3">
    <source>
        <dbReference type="ARBA" id="ARBA00022679"/>
    </source>
</evidence>
<keyword evidence="6" id="KW-0067">ATP-binding</keyword>